<feature type="transmembrane region" description="Helical" evidence="1">
    <location>
        <begin position="324"/>
        <end position="346"/>
    </location>
</feature>
<accession>A0AAD9V0M6</accession>
<reference evidence="4" key="1">
    <citation type="journal article" date="2023" name="G3 (Bethesda)">
        <title>Whole genome assembly and annotation of the endangered Caribbean coral Acropora cervicornis.</title>
        <authorList>
            <person name="Selwyn J.D."/>
            <person name="Vollmer S.V."/>
        </authorList>
    </citation>
    <scope>NUCLEOTIDE SEQUENCE</scope>
    <source>
        <strain evidence="4">K2</strain>
    </source>
</reference>
<feature type="transmembrane region" description="Helical" evidence="1">
    <location>
        <begin position="272"/>
        <end position="290"/>
    </location>
</feature>
<evidence type="ECO:0000256" key="1">
    <source>
        <dbReference type="SAM" id="Phobius"/>
    </source>
</evidence>
<dbReference type="PANTHER" id="PTHR11161">
    <property type="entry name" value="O-ACYLTRANSFERASE"/>
    <property type="match status" value="1"/>
</dbReference>
<reference evidence="4" key="2">
    <citation type="journal article" date="2023" name="Science">
        <title>Genomic signatures of disease resistance in endangered staghorn corals.</title>
        <authorList>
            <person name="Vollmer S.V."/>
            <person name="Selwyn J.D."/>
            <person name="Despard B.A."/>
            <person name="Roesel C.L."/>
        </authorList>
    </citation>
    <scope>NUCLEOTIDE SEQUENCE</scope>
    <source>
        <strain evidence="4">K2</strain>
    </source>
</reference>
<feature type="transmembrane region" description="Helical" evidence="1">
    <location>
        <begin position="651"/>
        <end position="669"/>
    </location>
</feature>
<evidence type="ECO:0000259" key="3">
    <source>
        <dbReference type="Pfam" id="PF01757"/>
    </source>
</evidence>
<keyword evidence="2" id="KW-0732">Signal</keyword>
<feature type="chain" id="PRO_5042026698" evidence="2">
    <location>
        <begin position="21"/>
        <end position="696"/>
    </location>
</feature>
<keyword evidence="1" id="KW-0472">Membrane</keyword>
<keyword evidence="1" id="KW-1133">Transmembrane helix</keyword>
<feature type="transmembrane region" description="Helical" evidence="1">
    <location>
        <begin position="458"/>
        <end position="478"/>
    </location>
</feature>
<dbReference type="InterPro" id="IPR002656">
    <property type="entry name" value="Acyl_transf_3_dom"/>
</dbReference>
<dbReference type="EMBL" id="JARQWQ010000053">
    <property type="protein sequence ID" value="KAK2556787.1"/>
    <property type="molecule type" value="Genomic_DNA"/>
</dbReference>
<organism evidence="4 5">
    <name type="scientific">Acropora cervicornis</name>
    <name type="common">Staghorn coral</name>
    <dbReference type="NCBI Taxonomy" id="6130"/>
    <lineage>
        <taxon>Eukaryota</taxon>
        <taxon>Metazoa</taxon>
        <taxon>Cnidaria</taxon>
        <taxon>Anthozoa</taxon>
        <taxon>Hexacorallia</taxon>
        <taxon>Scleractinia</taxon>
        <taxon>Astrocoeniina</taxon>
        <taxon>Acroporidae</taxon>
        <taxon>Acropora</taxon>
    </lineage>
</organism>
<feature type="transmembrane region" description="Helical" evidence="1">
    <location>
        <begin position="154"/>
        <end position="178"/>
    </location>
</feature>
<dbReference type="AlphaFoldDB" id="A0AAD9V0M6"/>
<dbReference type="GO" id="GO:0016747">
    <property type="term" value="F:acyltransferase activity, transferring groups other than amino-acyl groups"/>
    <property type="evidence" value="ECO:0007669"/>
    <property type="project" value="InterPro"/>
</dbReference>
<feature type="signal peptide" evidence="2">
    <location>
        <begin position="1"/>
        <end position="20"/>
    </location>
</feature>
<gene>
    <name evidence="4" type="ORF">P5673_020992</name>
</gene>
<name>A0AAD9V0M6_ACRCE</name>
<comment type="caution">
    <text evidence="4">The sequence shown here is derived from an EMBL/GenBank/DDBJ whole genome shotgun (WGS) entry which is preliminary data.</text>
</comment>
<sequence>MAWLHLGSFFLFVLIDSTNSLLASTFSEFGGLGSKTHKFSVLADNLFSAKGSVSRAVSASGVSDACFKAATQESVASKYIDALGKPASGLAAGNIVWLGSYAAVPISWGLCAPQSCNKTDIHLLAMMMPTMTVKWNENSRIDCAHRSEWTTGPIITLVVCSILASLCLVGTLVDLCLIQQSWKFWVSQENFQNKKYAEVEESQVRDESTPLLHSNVSASKSTSLSYIKVAQPSESERGFLLRFLTCFSITRNTSKIMDCTVPPGAITSVNGVRVLSMWWVILGHTFIWLLQNGVLNDALLAFNIIHRFTFNTINSAFFSVDSFFLLRLTPSYMFAVLFFSNLYAFLGDGPIWFRNQNSTACDEYWWTNLLYINNFYPTSLNEVCLNWSWYLANDMQFYVISPVLLLLVFSVGGLLGVSFIVTAVIIGHYDIPVLLLSALGEGKSDSTPKKGLDYMNKVYVKPYCRIAPYLVGIVLGYLIHVEKSTPSQSPLRKIRRQIVCVVGWLVATALGVLVVYGIYGETKKGGTQFNKAENIAYGTFSRFTWGLALAWVIYACNKGYGSLVDKLLSASYWIPLSRMTYSAYLVHPMVLGIYFGSFQHTVEYTDRLMAFYFVSAVVMSYAAAFVLAVCVELPMMQLENVLFFRNKKQGVCSVLATAGIFGGSSSFFLQTTCFQPLPQFTKFNKSLLNKLKTSCG</sequence>
<protein>
    <submittedName>
        <fullName evidence="4">Nose resistant to fluoxetine protein 6</fullName>
    </submittedName>
</protein>
<dbReference type="Proteomes" id="UP001249851">
    <property type="component" value="Unassembled WGS sequence"/>
</dbReference>
<feature type="domain" description="Acyltransferase 3" evidence="3">
    <location>
        <begin position="267"/>
        <end position="628"/>
    </location>
</feature>
<feature type="transmembrane region" description="Helical" evidence="1">
    <location>
        <begin position="403"/>
        <end position="429"/>
    </location>
</feature>
<evidence type="ECO:0000256" key="2">
    <source>
        <dbReference type="SAM" id="SignalP"/>
    </source>
</evidence>
<feature type="transmembrane region" description="Helical" evidence="1">
    <location>
        <begin position="498"/>
        <end position="519"/>
    </location>
</feature>
<feature type="transmembrane region" description="Helical" evidence="1">
    <location>
        <begin position="539"/>
        <end position="560"/>
    </location>
</feature>
<feature type="transmembrane region" description="Helical" evidence="1">
    <location>
        <begin position="581"/>
        <end position="598"/>
    </location>
</feature>
<feature type="transmembrane region" description="Helical" evidence="1">
    <location>
        <begin position="610"/>
        <end position="631"/>
    </location>
</feature>
<keyword evidence="5" id="KW-1185">Reference proteome</keyword>
<proteinExistence type="predicted"/>
<dbReference type="InterPro" id="IPR052728">
    <property type="entry name" value="O2_lipid_transport_reg"/>
</dbReference>
<evidence type="ECO:0000313" key="4">
    <source>
        <dbReference type="EMBL" id="KAK2556787.1"/>
    </source>
</evidence>
<dbReference type="Pfam" id="PF01757">
    <property type="entry name" value="Acyl_transf_3"/>
    <property type="match status" value="1"/>
</dbReference>
<keyword evidence="1" id="KW-0812">Transmembrane</keyword>
<dbReference type="PANTHER" id="PTHR11161:SF0">
    <property type="entry name" value="O-ACYLTRANSFERASE LIKE PROTEIN"/>
    <property type="match status" value="1"/>
</dbReference>
<evidence type="ECO:0000313" key="5">
    <source>
        <dbReference type="Proteomes" id="UP001249851"/>
    </source>
</evidence>